<protein>
    <submittedName>
        <fullName evidence="6">SAP domain-containing protein</fullName>
    </submittedName>
</protein>
<evidence type="ECO:0000256" key="2">
    <source>
        <dbReference type="ARBA" id="ARBA00046328"/>
    </source>
</evidence>
<feature type="region of interest" description="Disordered" evidence="3">
    <location>
        <begin position="158"/>
        <end position="184"/>
    </location>
</feature>
<dbReference type="PANTHER" id="PTHR46551:SF1">
    <property type="entry name" value="SAP DOMAIN-CONTAINING RIBONUCLEOPROTEIN"/>
    <property type="match status" value="1"/>
</dbReference>
<organism evidence="5 6">
    <name type="scientific">Heterorhabditis bacteriophora</name>
    <name type="common">Entomopathogenic nematode worm</name>
    <dbReference type="NCBI Taxonomy" id="37862"/>
    <lineage>
        <taxon>Eukaryota</taxon>
        <taxon>Metazoa</taxon>
        <taxon>Ecdysozoa</taxon>
        <taxon>Nematoda</taxon>
        <taxon>Chromadorea</taxon>
        <taxon>Rhabditida</taxon>
        <taxon>Rhabditina</taxon>
        <taxon>Rhabditomorpha</taxon>
        <taxon>Strongyloidea</taxon>
        <taxon>Heterorhabditidae</taxon>
        <taxon>Heterorhabditis</taxon>
    </lineage>
</organism>
<evidence type="ECO:0000256" key="3">
    <source>
        <dbReference type="SAM" id="MobiDB-lite"/>
    </source>
</evidence>
<name>A0A1I7WSW6_HETBA</name>
<feature type="compositionally biased region" description="Polar residues" evidence="3">
    <location>
        <begin position="83"/>
        <end position="93"/>
    </location>
</feature>
<proteinExistence type="inferred from homology"/>
<evidence type="ECO:0000313" key="5">
    <source>
        <dbReference type="Proteomes" id="UP000095283"/>
    </source>
</evidence>
<dbReference type="Gene3D" id="1.10.720.30">
    <property type="entry name" value="SAP domain"/>
    <property type="match status" value="1"/>
</dbReference>
<keyword evidence="1" id="KW-0597">Phosphoprotein</keyword>
<feature type="compositionally biased region" description="Low complexity" evidence="3">
    <location>
        <begin position="72"/>
        <end position="82"/>
    </location>
</feature>
<dbReference type="SMART" id="SM00513">
    <property type="entry name" value="SAP"/>
    <property type="match status" value="1"/>
</dbReference>
<dbReference type="PANTHER" id="PTHR46551">
    <property type="entry name" value="SAP DOMAIN-CONTAINING RIBONUCLEOPROTEIN"/>
    <property type="match status" value="1"/>
</dbReference>
<dbReference type="InterPro" id="IPR003034">
    <property type="entry name" value="SAP_dom"/>
</dbReference>
<keyword evidence="5" id="KW-1185">Reference proteome</keyword>
<dbReference type="AlphaFoldDB" id="A0A1I7WSW6"/>
<feature type="domain" description="SAP" evidence="4">
    <location>
        <begin position="13"/>
        <end position="47"/>
    </location>
</feature>
<feature type="region of interest" description="Disordered" evidence="3">
    <location>
        <begin position="56"/>
        <end position="93"/>
    </location>
</feature>
<evidence type="ECO:0000313" key="6">
    <source>
        <dbReference type="WBParaSite" id="Hba_08276"/>
    </source>
</evidence>
<accession>A0A1I7WSW6</accession>
<sequence>MLNEVRLPSGKLVSSLKVKELQKELNKRRLSSIGKKSELASRLVEFLSSTEQLIPGEHSQHCRSEVSKEQSSENINSEDINSTFNKSGESAGNEINSWTNETFEIIERDSNEAENLEGNSIRTPKRESFISKLDIKSRKSSRKSRINVLDMPYAESNALNERGRRSNTPKSSRKSIQEHSPQQLHHSFISYDGAEEENNPIKVYNLEEKDVIIDIGSTNGVRRRTEDVRRSILRELGWDDNLRPVIEPNIFLSPDLNNTSTREGG</sequence>
<dbReference type="GO" id="GO:0005634">
    <property type="term" value="C:nucleus"/>
    <property type="evidence" value="ECO:0007669"/>
    <property type="project" value="TreeGrafter"/>
</dbReference>
<dbReference type="InterPro" id="IPR036361">
    <property type="entry name" value="SAP_dom_sf"/>
</dbReference>
<dbReference type="GO" id="GO:0016973">
    <property type="term" value="P:poly(A)+ mRNA export from nucleus"/>
    <property type="evidence" value="ECO:0007669"/>
    <property type="project" value="TreeGrafter"/>
</dbReference>
<dbReference type="Proteomes" id="UP000095283">
    <property type="component" value="Unplaced"/>
</dbReference>
<dbReference type="InterPro" id="IPR052240">
    <property type="entry name" value="SAP_domain_ribonucleoprotein"/>
</dbReference>
<evidence type="ECO:0000259" key="4">
    <source>
        <dbReference type="PROSITE" id="PS50800"/>
    </source>
</evidence>
<comment type="similarity">
    <text evidence="2">Belongs to the SAP domain-containing ribonucleoprotein family.</text>
</comment>
<feature type="compositionally biased region" description="Basic and acidic residues" evidence="3">
    <location>
        <begin position="58"/>
        <end position="71"/>
    </location>
</feature>
<reference evidence="6" key="1">
    <citation type="submission" date="2016-11" db="UniProtKB">
        <authorList>
            <consortium name="WormBaseParasite"/>
        </authorList>
    </citation>
    <scope>IDENTIFICATION</scope>
</reference>
<evidence type="ECO:0000256" key="1">
    <source>
        <dbReference type="ARBA" id="ARBA00022553"/>
    </source>
</evidence>
<dbReference type="WBParaSite" id="Hba_08276">
    <property type="protein sequence ID" value="Hba_08276"/>
    <property type="gene ID" value="Hba_08276"/>
</dbReference>
<dbReference type="SUPFAM" id="SSF68906">
    <property type="entry name" value="SAP domain"/>
    <property type="match status" value="1"/>
</dbReference>
<dbReference type="Pfam" id="PF02037">
    <property type="entry name" value="SAP"/>
    <property type="match status" value="1"/>
</dbReference>
<dbReference type="PROSITE" id="PS50800">
    <property type="entry name" value="SAP"/>
    <property type="match status" value="1"/>
</dbReference>